<accession>A0A426TW38</accession>
<dbReference type="CDD" id="cd06260">
    <property type="entry name" value="DUF820-like"/>
    <property type="match status" value="1"/>
</dbReference>
<gene>
    <name evidence="2" type="ORF">EI684_14945</name>
</gene>
<name>A0A426TW38_9CHLR</name>
<evidence type="ECO:0000313" key="2">
    <source>
        <dbReference type="EMBL" id="RRR69706.1"/>
    </source>
</evidence>
<comment type="caution">
    <text evidence="2">The sequence shown here is derived from an EMBL/GenBank/DDBJ whole genome shotgun (WGS) entry which is preliminary data.</text>
</comment>
<reference evidence="2 3" key="1">
    <citation type="submission" date="2018-12" db="EMBL/GenBank/DDBJ databases">
        <title>Genome Sequence of Candidatus Viridilinea halotolerans isolated from saline sulfide-rich spring.</title>
        <authorList>
            <person name="Grouzdev D.S."/>
            <person name="Burganskaya E.I."/>
            <person name="Krutkina M.S."/>
            <person name="Sukhacheva M.V."/>
            <person name="Gorlenko V.M."/>
        </authorList>
    </citation>
    <scope>NUCLEOTIDE SEQUENCE [LARGE SCALE GENOMIC DNA]</scope>
    <source>
        <strain evidence="2">Chok-6</strain>
    </source>
</reference>
<dbReference type="Gene3D" id="3.90.1570.10">
    <property type="entry name" value="tt1808, chain A"/>
    <property type="match status" value="1"/>
</dbReference>
<dbReference type="InterPro" id="IPR008538">
    <property type="entry name" value="Uma2"/>
</dbReference>
<evidence type="ECO:0000313" key="3">
    <source>
        <dbReference type="Proteomes" id="UP000280307"/>
    </source>
</evidence>
<keyword evidence="2" id="KW-0378">Hydrolase</keyword>
<organism evidence="2 3">
    <name type="scientific">Candidatus Viridilinea halotolerans</name>
    <dbReference type="NCBI Taxonomy" id="2491704"/>
    <lineage>
        <taxon>Bacteria</taxon>
        <taxon>Bacillati</taxon>
        <taxon>Chloroflexota</taxon>
        <taxon>Chloroflexia</taxon>
        <taxon>Chloroflexales</taxon>
        <taxon>Chloroflexineae</taxon>
        <taxon>Oscillochloridaceae</taxon>
        <taxon>Candidatus Viridilinea</taxon>
    </lineage>
</organism>
<protein>
    <submittedName>
        <fullName evidence="2">Uma2 family endonuclease</fullName>
    </submittedName>
</protein>
<dbReference type="InterPro" id="IPR011335">
    <property type="entry name" value="Restrct_endonuc-II-like"/>
</dbReference>
<dbReference type="PANTHER" id="PTHR36558:SF1">
    <property type="entry name" value="RESTRICTION ENDONUCLEASE DOMAIN-CONTAINING PROTEIN-RELATED"/>
    <property type="match status" value="1"/>
</dbReference>
<dbReference type="Pfam" id="PF05685">
    <property type="entry name" value="Uma2"/>
    <property type="match status" value="1"/>
</dbReference>
<sequence>MTVQPHAQMSVAAYLAFERAATQRHEYVDGSVRAMSGASVAHNIIVGNVFARLHQHTLAQGCTFFASDMRLGLAEQESYFYPDIMVVCGDLQCADTQQDTLLNPILIIEVLSPSTEQYDRGKKSHYYRSIPSLREYLLIAQDQASVEHVVRYGPHQWLITEITDQQAEVHLVSVDYTLRLQDVYARVVRR</sequence>
<keyword evidence="2" id="KW-0255">Endonuclease</keyword>
<dbReference type="InterPro" id="IPR012296">
    <property type="entry name" value="Nuclease_put_TT1808"/>
</dbReference>
<dbReference type="SUPFAM" id="SSF52980">
    <property type="entry name" value="Restriction endonuclease-like"/>
    <property type="match status" value="1"/>
</dbReference>
<dbReference type="AlphaFoldDB" id="A0A426TW38"/>
<feature type="domain" description="Putative restriction endonuclease" evidence="1">
    <location>
        <begin position="13"/>
        <end position="171"/>
    </location>
</feature>
<evidence type="ECO:0000259" key="1">
    <source>
        <dbReference type="Pfam" id="PF05685"/>
    </source>
</evidence>
<keyword evidence="2" id="KW-0540">Nuclease</keyword>
<dbReference type="Proteomes" id="UP000280307">
    <property type="component" value="Unassembled WGS sequence"/>
</dbReference>
<dbReference type="PANTHER" id="PTHR36558">
    <property type="entry name" value="GLR1098 PROTEIN"/>
    <property type="match status" value="1"/>
</dbReference>
<proteinExistence type="predicted"/>
<dbReference type="GO" id="GO:0004519">
    <property type="term" value="F:endonuclease activity"/>
    <property type="evidence" value="ECO:0007669"/>
    <property type="project" value="UniProtKB-KW"/>
</dbReference>
<dbReference type="EMBL" id="RSAS01000596">
    <property type="protein sequence ID" value="RRR69706.1"/>
    <property type="molecule type" value="Genomic_DNA"/>
</dbReference>